<dbReference type="SMART" id="SM00028">
    <property type="entry name" value="TPR"/>
    <property type="match status" value="5"/>
</dbReference>
<dbReference type="PROSITE" id="PS50089">
    <property type="entry name" value="ZF_RING_2"/>
    <property type="match status" value="1"/>
</dbReference>
<accession>A0AAD8YK62</accession>
<name>A0AAD8YK62_9STRA</name>
<evidence type="ECO:0000313" key="9">
    <source>
        <dbReference type="EMBL" id="KAK1748089.1"/>
    </source>
</evidence>
<evidence type="ECO:0000256" key="3">
    <source>
        <dbReference type="ARBA" id="ARBA00022833"/>
    </source>
</evidence>
<evidence type="ECO:0000256" key="6">
    <source>
        <dbReference type="PROSITE-ProRule" id="PRU00339"/>
    </source>
</evidence>
<evidence type="ECO:0000256" key="2">
    <source>
        <dbReference type="ARBA" id="ARBA00022771"/>
    </source>
</evidence>
<sequence>MGSTDDADNTEAADICCASCGIAEVDDIELKNCDDCDLVRYCSDKCQEDHRPNHEAMCKERATELRDEILFRQPESSYFGDCPICCLPVPLDETQSNMMQACCSNIICKGCTVANMSREVEENKHPRCVFCRRSIIFTDEERHKNNLKRVEANDPIVIFKMGVTHFRDGEYERAFEYFTKAADLGVANAHLKLAVMYADGLGGEGVEKDEEKVTYHLEEAAIAGHPQPRKNLAFHEFKSGRVDNAVKHLIIAANLGDDDSIQSLKTCYVRGHVSKHNFASALRAHQAAVDATKKAANICCASCGIAEVDDIELKNCANCDLVRYCSEICQQDHRPNHEAMCKKRVAELRDEILFRQPESSYFGDCPICCLPLPLDPKKSVSYFCCSKFVCHGCMYANRMREYKEKLNPICPFCRRSIIFTDEERHKNNLKRVEANDPIVIFKMGVTHFRDGEYERAFEYFTKSADLGDANAHLKLAIMYVDGEGVEKDEEKVTYHQEEAAIAGHPQPRKILAIQEFKRGRADKAVKHLIIAANLGDDDSIQMLKEMYSCGYVSKEDFASALRAHQAAVDATKSPQREEADKLFPTICKGCSFANIMRQFDERSALECPFCRQLYAKSEEEDHRQKKKRCEANDPFALREEGRTHFVDGDYERAFEYWTKAAELGDMDAHCGLSLMYRDGHGVEKDKGKETYHFEEAAIGGHPDARHMLGCNEGENIRLDRAVKHWIIAAKLGDDESIERLKEGFKFGYVRKEDFATALRGHQAAVDATKSPQRELAEKRATTWDTPPQTLKKCVVISYIQFAYLNPTKESFTFAHLR</sequence>
<dbReference type="PROSITE" id="PS50005">
    <property type="entry name" value="TPR"/>
    <property type="match status" value="3"/>
</dbReference>
<feature type="repeat" description="TPR" evidence="6">
    <location>
        <begin position="437"/>
        <end position="470"/>
    </location>
</feature>
<dbReference type="Pfam" id="PF08238">
    <property type="entry name" value="Sel1"/>
    <property type="match status" value="8"/>
</dbReference>
<dbReference type="InterPro" id="IPR050767">
    <property type="entry name" value="Sel1_AlgK"/>
</dbReference>
<evidence type="ECO:0000259" key="7">
    <source>
        <dbReference type="PROSITE" id="PS50089"/>
    </source>
</evidence>
<evidence type="ECO:0000256" key="4">
    <source>
        <dbReference type="ARBA" id="ARBA00038101"/>
    </source>
</evidence>
<evidence type="ECO:0000256" key="1">
    <source>
        <dbReference type="ARBA" id="ARBA00022723"/>
    </source>
</evidence>
<dbReference type="Gene3D" id="1.25.40.10">
    <property type="entry name" value="Tetratricopeptide repeat domain"/>
    <property type="match status" value="3"/>
</dbReference>
<keyword evidence="3" id="KW-0862">Zinc</keyword>
<dbReference type="Proteomes" id="UP001224775">
    <property type="component" value="Unassembled WGS sequence"/>
</dbReference>
<feature type="repeat" description="TPR" evidence="6">
    <location>
        <begin position="155"/>
        <end position="188"/>
    </location>
</feature>
<dbReference type="InterPro" id="IPR002893">
    <property type="entry name" value="Znf_MYND"/>
</dbReference>
<evidence type="ECO:0000313" key="10">
    <source>
        <dbReference type="Proteomes" id="UP001224775"/>
    </source>
</evidence>
<keyword evidence="10" id="KW-1185">Reference proteome</keyword>
<dbReference type="AlphaFoldDB" id="A0AAD8YK62"/>
<proteinExistence type="inferred from homology"/>
<evidence type="ECO:0000256" key="5">
    <source>
        <dbReference type="PROSITE-ProRule" id="PRU00134"/>
    </source>
</evidence>
<reference evidence="9" key="1">
    <citation type="submission" date="2023-06" db="EMBL/GenBank/DDBJ databases">
        <title>Survivors Of The Sea: Transcriptome response of Skeletonema marinoi to long-term dormancy.</title>
        <authorList>
            <person name="Pinder M.I.M."/>
            <person name="Kourtchenko O."/>
            <person name="Robertson E.K."/>
            <person name="Larsson T."/>
            <person name="Maumus F."/>
            <person name="Osuna-Cruz C.M."/>
            <person name="Vancaester E."/>
            <person name="Stenow R."/>
            <person name="Vandepoele K."/>
            <person name="Ploug H."/>
            <person name="Bruchert V."/>
            <person name="Godhe A."/>
            <person name="Topel M."/>
        </authorList>
    </citation>
    <scope>NUCLEOTIDE SEQUENCE</scope>
    <source>
        <strain evidence="9">R05AC</strain>
    </source>
</reference>
<gene>
    <name evidence="9" type="ORF">QTG54_000028</name>
</gene>
<comment type="similarity">
    <text evidence="4">Belongs to the sel-1 family.</text>
</comment>
<feature type="domain" description="MYND-type" evidence="8">
    <location>
        <begin position="300"/>
        <end position="341"/>
    </location>
</feature>
<dbReference type="InterPro" id="IPR019734">
    <property type="entry name" value="TPR_rpt"/>
</dbReference>
<dbReference type="SUPFAM" id="SSF144232">
    <property type="entry name" value="HIT/MYND zinc finger-like"/>
    <property type="match status" value="2"/>
</dbReference>
<organism evidence="9 10">
    <name type="scientific">Skeletonema marinoi</name>
    <dbReference type="NCBI Taxonomy" id="267567"/>
    <lineage>
        <taxon>Eukaryota</taxon>
        <taxon>Sar</taxon>
        <taxon>Stramenopiles</taxon>
        <taxon>Ochrophyta</taxon>
        <taxon>Bacillariophyta</taxon>
        <taxon>Coscinodiscophyceae</taxon>
        <taxon>Thalassiosirophycidae</taxon>
        <taxon>Thalassiosirales</taxon>
        <taxon>Skeletonemataceae</taxon>
        <taxon>Skeletonema</taxon>
        <taxon>Skeletonema marinoi-dohrnii complex</taxon>
    </lineage>
</organism>
<dbReference type="EMBL" id="JATAAI010000001">
    <property type="protein sequence ID" value="KAK1748089.1"/>
    <property type="molecule type" value="Genomic_DNA"/>
</dbReference>
<feature type="domain" description="MYND-type" evidence="8">
    <location>
        <begin position="17"/>
        <end position="58"/>
    </location>
</feature>
<protein>
    <submittedName>
        <fullName evidence="9">Sel1-like repeat family protein</fullName>
    </submittedName>
</protein>
<dbReference type="SMART" id="SM00671">
    <property type="entry name" value="SEL1"/>
    <property type="match status" value="6"/>
</dbReference>
<comment type="caution">
    <text evidence="9">The sequence shown here is derived from an EMBL/GenBank/DDBJ whole genome shotgun (WGS) entry which is preliminary data.</text>
</comment>
<dbReference type="SUPFAM" id="SSF81901">
    <property type="entry name" value="HCP-like"/>
    <property type="match status" value="3"/>
</dbReference>
<keyword evidence="1" id="KW-0479">Metal-binding</keyword>
<dbReference type="Gene3D" id="6.10.140.2220">
    <property type="match status" value="2"/>
</dbReference>
<dbReference type="InterPro" id="IPR006597">
    <property type="entry name" value="Sel1-like"/>
</dbReference>
<dbReference type="InterPro" id="IPR001841">
    <property type="entry name" value="Znf_RING"/>
</dbReference>
<feature type="domain" description="RING-type" evidence="7">
    <location>
        <begin position="365"/>
        <end position="414"/>
    </location>
</feature>
<keyword evidence="6" id="KW-0802">TPR repeat</keyword>
<feature type="repeat" description="TPR" evidence="6">
    <location>
        <begin position="634"/>
        <end position="667"/>
    </location>
</feature>
<dbReference type="PANTHER" id="PTHR11102">
    <property type="entry name" value="SEL-1-LIKE PROTEIN"/>
    <property type="match status" value="1"/>
</dbReference>
<dbReference type="GO" id="GO:0008270">
    <property type="term" value="F:zinc ion binding"/>
    <property type="evidence" value="ECO:0007669"/>
    <property type="project" value="UniProtKB-KW"/>
</dbReference>
<evidence type="ECO:0000259" key="8">
    <source>
        <dbReference type="PROSITE" id="PS50865"/>
    </source>
</evidence>
<dbReference type="PANTHER" id="PTHR11102:SF160">
    <property type="entry name" value="ERAD-ASSOCIATED E3 UBIQUITIN-PROTEIN LIGASE COMPONENT HRD3"/>
    <property type="match status" value="1"/>
</dbReference>
<dbReference type="PROSITE" id="PS50865">
    <property type="entry name" value="ZF_MYND_2"/>
    <property type="match status" value="2"/>
</dbReference>
<keyword evidence="2 5" id="KW-0863">Zinc-finger</keyword>
<dbReference type="Pfam" id="PF01753">
    <property type="entry name" value="zf-MYND"/>
    <property type="match status" value="2"/>
</dbReference>
<dbReference type="InterPro" id="IPR011990">
    <property type="entry name" value="TPR-like_helical_dom_sf"/>
</dbReference>